<dbReference type="SUPFAM" id="SSF52540">
    <property type="entry name" value="P-loop containing nucleoside triphosphate hydrolases"/>
    <property type="match status" value="2"/>
</dbReference>
<dbReference type="PANTHER" id="PTHR43790:SF9">
    <property type="entry name" value="GALACTOFURANOSE TRANSPORTER ATP-BINDING PROTEIN YTFR"/>
    <property type="match status" value="1"/>
</dbReference>
<keyword evidence="3" id="KW-0677">Repeat</keyword>
<keyword evidence="5 7" id="KW-0067">ATP-binding</keyword>
<dbReference type="Gene3D" id="3.40.50.300">
    <property type="entry name" value="P-loop containing nucleotide triphosphate hydrolases"/>
    <property type="match status" value="2"/>
</dbReference>
<evidence type="ECO:0000313" key="8">
    <source>
        <dbReference type="Proteomes" id="UP000319255"/>
    </source>
</evidence>
<keyword evidence="2" id="KW-0762">Sugar transport</keyword>
<evidence type="ECO:0000259" key="6">
    <source>
        <dbReference type="Pfam" id="PF00005"/>
    </source>
</evidence>
<organism evidence="7 8">
    <name type="scientific">Amaricoccus solimangrovi</name>
    <dbReference type="NCBI Taxonomy" id="2589815"/>
    <lineage>
        <taxon>Bacteria</taxon>
        <taxon>Pseudomonadati</taxon>
        <taxon>Pseudomonadota</taxon>
        <taxon>Alphaproteobacteria</taxon>
        <taxon>Rhodobacterales</taxon>
        <taxon>Paracoccaceae</taxon>
        <taxon>Amaricoccus</taxon>
    </lineage>
</organism>
<protein>
    <submittedName>
        <fullName evidence="7">Sugar ABC transporter ATP-binding protein</fullName>
    </submittedName>
</protein>
<reference evidence="7 8" key="1">
    <citation type="submission" date="2019-06" db="EMBL/GenBank/DDBJ databases">
        <title>A novel bacterium of genus Amaricoccus, isolated from marine sediment.</title>
        <authorList>
            <person name="Huang H."/>
            <person name="Mo K."/>
            <person name="Hu Y."/>
        </authorList>
    </citation>
    <scope>NUCLEOTIDE SEQUENCE [LARGE SCALE GENOMIC DNA]</scope>
    <source>
        <strain evidence="7 8">HB172011</strain>
    </source>
</reference>
<dbReference type="InterPro" id="IPR027417">
    <property type="entry name" value="P-loop_NTPase"/>
</dbReference>
<evidence type="ECO:0000256" key="1">
    <source>
        <dbReference type="ARBA" id="ARBA00022448"/>
    </source>
</evidence>
<evidence type="ECO:0000256" key="5">
    <source>
        <dbReference type="ARBA" id="ARBA00022840"/>
    </source>
</evidence>
<keyword evidence="4" id="KW-0547">Nucleotide-binding</keyword>
<dbReference type="EMBL" id="VFRP01000054">
    <property type="protein sequence ID" value="TPE45697.1"/>
    <property type="molecule type" value="Genomic_DNA"/>
</dbReference>
<dbReference type="OrthoDB" id="9805029at2"/>
<evidence type="ECO:0000256" key="3">
    <source>
        <dbReference type="ARBA" id="ARBA00022737"/>
    </source>
</evidence>
<comment type="caution">
    <text evidence="7">The sequence shown here is derived from an EMBL/GenBank/DDBJ whole genome shotgun (WGS) entry which is preliminary data.</text>
</comment>
<gene>
    <name evidence="7" type="ORF">FJM51_22475</name>
</gene>
<dbReference type="PANTHER" id="PTHR43790">
    <property type="entry name" value="CARBOHYDRATE TRANSPORT ATP-BINDING PROTEIN MG119-RELATED"/>
    <property type="match status" value="1"/>
</dbReference>
<feature type="domain" description="ABC transporter" evidence="6">
    <location>
        <begin position="97"/>
        <end position="233"/>
    </location>
</feature>
<evidence type="ECO:0000256" key="4">
    <source>
        <dbReference type="ARBA" id="ARBA00022741"/>
    </source>
</evidence>
<dbReference type="InterPro" id="IPR003439">
    <property type="entry name" value="ABC_transporter-like_ATP-bd"/>
</dbReference>
<dbReference type="GO" id="GO:0005524">
    <property type="term" value="F:ATP binding"/>
    <property type="evidence" value="ECO:0007669"/>
    <property type="project" value="UniProtKB-KW"/>
</dbReference>
<dbReference type="Proteomes" id="UP000319255">
    <property type="component" value="Unassembled WGS sequence"/>
</dbReference>
<evidence type="ECO:0000313" key="7">
    <source>
        <dbReference type="EMBL" id="TPE45697.1"/>
    </source>
</evidence>
<dbReference type="AlphaFoldDB" id="A0A501WFD9"/>
<evidence type="ECO:0000256" key="2">
    <source>
        <dbReference type="ARBA" id="ARBA00022597"/>
    </source>
</evidence>
<dbReference type="RefSeq" id="WP_140456344.1">
    <property type="nucleotide sequence ID" value="NZ_VFRP01000054.1"/>
</dbReference>
<sequence length="237" mass="25975">MLGLKAHNLGIVLITHRLDEVEAIADRVVVMRNGRVVHRMDSPKGRRGEIVRNMIGRDLSTVPRRAPETTKPPGEVVLDIRNLTVEDPDVPGKMVVDGLNLTLRAGEIHGLYGLVGAGRTEAARAIFGDWRGEVRGEVRLLGRDHRPRDPREAIRMGVTLLTEDRKATGILPGHSLGTNLSAASLGAVSRRGLISDGEEHERNIAMMRKLDVRPCDTTYRIENLNGGNQQKVLFGAG</sequence>
<keyword evidence="8" id="KW-1185">Reference proteome</keyword>
<dbReference type="GO" id="GO:0016887">
    <property type="term" value="F:ATP hydrolysis activity"/>
    <property type="evidence" value="ECO:0007669"/>
    <property type="project" value="InterPro"/>
</dbReference>
<name>A0A501WFD9_9RHOB</name>
<dbReference type="Pfam" id="PF00005">
    <property type="entry name" value="ABC_tran"/>
    <property type="match status" value="1"/>
</dbReference>
<accession>A0A501WFD9</accession>
<proteinExistence type="predicted"/>
<dbReference type="InterPro" id="IPR050107">
    <property type="entry name" value="ABC_carbohydrate_import_ATPase"/>
</dbReference>
<keyword evidence="1" id="KW-0813">Transport</keyword>